<evidence type="ECO:0000256" key="1">
    <source>
        <dbReference type="ARBA" id="ARBA00004123"/>
    </source>
</evidence>
<dbReference type="PANTHER" id="PTHR46094:SF1">
    <property type="entry name" value="INTEGRATOR COMPLEX SUBUNIT 9"/>
    <property type="match status" value="1"/>
</dbReference>
<dbReference type="GO" id="GO:0034472">
    <property type="term" value="P:snRNA 3'-end processing"/>
    <property type="evidence" value="ECO:0007669"/>
    <property type="project" value="TreeGrafter"/>
</dbReference>
<dbReference type="SMART" id="SM01027">
    <property type="entry name" value="Beta-Casp"/>
    <property type="match status" value="1"/>
</dbReference>
<feature type="domain" description="Beta-Casp" evidence="7">
    <location>
        <begin position="361"/>
        <end position="482"/>
    </location>
</feature>
<dbReference type="Proteomes" id="UP000504603">
    <property type="component" value="Unplaced"/>
</dbReference>
<dbReference type="Pfam" id="PF10996">
    <property type="entry name" value="Beta-Casp"/>
    <property type="match status" value="1"/>
</dbReference>
<proteinExistence type="inferred from homology"/>
<dbReference type="InterPro" id="IPR001279">
    <property type="entry name" value="Metallo-B-lactamas"/>
</dbReference>
<organism evidence="8 9">
    <name type="scientific">Momordica charantia</name>
    <name type="common">Bitter gourd</name>
    <name type="synonym">Balsam pear</name>
    <dbReference type="NCBI Taxonomy" id="3673"/>
    <lineage>
        <taxon>Eukaryota</taxon>
        <taxon>Viridiplantae</taxon>
        <taxon>Streptophyta</taxon>
        <taxon>Embryophyta</taxon>
        <taxon>Tracheophyta</taxon>
        <taxon>Spermatophyta</taxon>
        <taxon>Magnoliopsida</taxon>
        <taxon>eudicotyledons</taxon>
        <taxon>Gunneridae</taxon>
        <taxon>Pentapetalae</taxon>
        <taxon>rosids</taxon>
        <taxon>fabids</taxon>
        <taxon>Cucurbitales</taxon>
        <taxon>Cucurbitaceae</taxon>
        <taxon>Momordiceae</taxon>
        <taxon>Momordica</taxon>
    </lineage>
</organism>
<feature type="region of interest" description="Disordered" evidence="6">
    <location>
        <begin position="55"/>
        <end position="74"/>
    </location>
</feature>
<reference evidence="9 10" key="1">
    <citation type="submission" date="2025-04" db="UniProtKB">
        <authorList>
            <consortium name="RefSeq"/>
        </authorList>
    </citation>
    <scope>IDENTIFICATION</scope>
    <source>
        <strain evidence="9 10">OHB3-1</strain>
    </source>
</reference>
<dbReference type="RefSeq" id="XP_022134130.1">
    <property type="nucleotide sequence ID" value="XM_022278438.1"/>
</dbReference>
<keyword evidence="5" id="KW-0539">Nucleus</keyword>
<dbReference type="GO" id="GO:0005737">
    <property type="term" value="C:cytoplasm"/>
    <property type="evidence" value="ECO:0007669"/>
    <property type="project" value="UniProtKB-SubCell"/>
</dbReference>
<keyword evidence="4" id="KW-0963">Cytoplasm</keyword>
<dbReference type="Gene3D" id="3.40.50.10890">
    <property type="match status" value="1"/>
</dbReference>
<evidence type="ECO:0000313" key="11">
    <source>
        <dbReference type="RefSeq" id="XP_022134133.1"/>
    </source>
</evidence>
<dbReference type="AlphaFoldDB" id="A0A6J1BX83"/>
<evidence type="ECO:0000256" key="3">
    <source>
        <dbReference type="ARBA" id="ARBA00006861"/>
    </source>
</evidence>
<dbReference type="Pfam" id="PF16661">
    <property type="entry name" value="Lactamase_B_6"/>
    <property type="match status" value="1"/>
</dbReference>
<dbReference type="SUPFAM" id="SSF56281">
    <property type="entry name" value="Metallo-hydrolase/oxidoreductase"/>
    <property type="match status" value="1"/>
</dbReference>
<accession>A0A6J1BX83</accession>
<dbReference type="OrthoDB" id="5600060at2759"/>
<keyword evidence="8" id="KW-1185">Reference proteome</keyword>
<evidence type="ECO:0000259" key="7">
    <source>
        <dbReference type="SMART" id="SM01027"/>
    </source>
</evidence>
<evidence type="ECO:0000313" key="8">
    <source>
        <dbReference type="Proteomes" id="UP000504603"/>
    </source>
</evidence>
<evidence type="ECO:0000313" key="10">
    <source>
        <dbReference type="RefSeq" id="XP_022134131.1"/>
    </source>
</evidence>
<dbReference type="GO" id="GO:0032039">
    <property type="term" value="C:integrator complex"/>
    <property type="evidence" value="ECO:0007669"/>
    <property type="project" value="InterPro"/>
</dbReference>
<dbReference type="InterPro" id="IPR027074">
    <property type="entry name" value="Integrator_9su"/>
</dbReference>
<evidence type="ECO:0000313" key="9">
    <source>
        <dbReference type="RefSeq" id="XP_022134130.1"/>
    </source>
</evidence>
<dbReference type="InterPro" id="IPR022712">
    <property type="entry name" value="Beta_Casp"/>
</dbReference>
<evidence type="ECO:0000256" key="4">
    <source>
        <dbReference type="ARBA" id="ARBA00022490"/>
    </source>
</evidence>
<evidence type="ECO:0000256" key="5">
    <source>
        <dbReference type="ARBA" id="ARBA00023242"/>
    </source>
</evidence>
<dbReference type="RefSeq" id="XP_022134133.1">
    <property type="nucleotide sequence ID" value="XM_022278441.1"/>
</dbReference>
<evidence type="ECO:0000256" key="6">
    <source>
        <dbReference type="SAM" id="MobiDB-lite"/>
    </source>
</evidence>
<dbReference type="PANTHER" id="PTHR46094">
    <property type="entry name" value="INTEGRATOR COMPLEX SUBUNIT 9"/>
    <property type="match status" value="1"/>
</dbReference>
<sequence length="695" mass="77700">MEFTSLSRGGCYYFPPCHMLNVCGFRIQFDCPMDFSALPIFSPVPSDFDAVSDEELSGHPSHSSLNSENVSEKEIEKPLDASSLIKAEPWYKIVKNLHMWNPSFTDIILISSPMGMLGLPFLTRQKGFSAKIYVTEATARLGKFMMDDLVAMHMEFKQFYGCEDGAFPQWMRQEELELLHCALREAAFGSDGADLGGWMPMYSAADVKDCMQKVETLRYGEETCYNGALVIKAFSSGLEIGACNWTINGPKRDIAYISSSIFFSSNAMNFDYVAFQEKETIIYSDFSSLEFTNVVENDTGVPLTNNLSSLRSNEEALANLLSDPTESAEELEKLSFICSCAIQSVESGGSVLIPINRPGITLQLLEHISASLDYSNLKVPIYLISSVAEELLAFANVIPEWLCKQRQQKLFSGEPMFAFVELLREKKLHVFPSIHAPKLLMNWQEPCIVFSPHWSLRLGPVVHLLRRWCGDPCSLLVLEKGLDAEFALLPFRPMAMKVLQCAFLSGIKLEKVQPLLKVLQPKFCLLPENLSRLINTNTESLSVFPYTEGETVCVPNLKDSVELDIASDLATSFGWRKLCQENINITRLNGELSLHGGKFKLLPENGQRASDQRPLIHWGKPDLEKLLNVLSKMGIEGSLEQEMSEAEASNVRVIRIHDPTEAVIEIQESRSIISVADKTLSARIFEALDSVLDGV</sequence>
<gene>
    <name evidence="9 10 11" type="primary">LOC111006475</name>
</gene>
<comment type="similarity">
    <text evidence="3">Belongs to the metallo-beta-lactamase superfamily. RNA-metabolizing metallo-beta-lactamase-like family. INTS9 subfamily.</text>
</comment>
<name>A0A6J1BX83_MOMCH</name>
<evidence type="ECO:0000256" key="2">
    <source>
        <dbReference type="ARBA" id="ARBA00004496"/>
    </source>
</evidence>
<dbReference type="KEGG" id="mcha:111006475"/>
<dbReference type="GeneID" id="111006475"/>
<dbReference type="Gene3D" id="3.60.15.10">
    <property type="entry name" value="Ribonuclease Z/Hydroxyacylglutathione hydrolase-like"/>
    <property type="match status" value="1"/>
</dbReference>
<dbReference type="RefSeq" id="XP_022134131.1">
    <property type="nucleotide sequence ID" value="XM_022278439.1"/>
</dbReference>
<feature type="compositionally biased region" description="Polar residues" evidence="6">
    <location>
        <begin position="60"/>
        <end position="69"/>
    </location>
</feature>
<comment type="subcellular location">
    <subcellularLocation>
        <location evidence="2">Cytoplasm</location>
    </subcellularLocation>
    <subcellularLocation>
        <location evidence="1">Nucleus</location>
    </subcellularLocation>
</comment>
<dbReference type="InterPro" id="IPR036866">
    <property type="entry name" value="RibonucZ/Hydroxyglut_hydro"/>
</dbReference>
<protein>
    <submittedName>
        <fullName evidence="9 10">Integrator complex subunit 9 homolog isoform X1</fullName>
    </submittedName>
</protein>